<organism evidence="6 7">
    <name type="scientific">Tetraparma gracilis</name>
    <dbReference type="NCBI Taxonomy" id="2962635"/>
    <lineage>
        <taxon>Eukaryota</taxon>
        <taxon>Sar</taxon>
        <taxon>Stramenopiles</taxon>
        <taxon>Ochrophyta</taxon>
        <taxon>Bolidophyceae</taxon>
        <taxon>Parmales</taxon>
        <taxon>Triparmaceae</taxon>
        <taxon>Tetraparma</taxon>
    </lineage>
</organism>
<sequence>MPTSLQDLHICVIGSGIGGLSTAISLLSTLPAASNTKVSIFEREPSLLARTGYGLTLTYDPSGPLASLDLLEACACADTPSRSHYLFSDSGHVLGYFGAAFMHPDTPRGQRGNMRVPRGKLRQLLYEKLRNLGGDVQWGKDLRTFAQDPGTLLHTLTFSDGSSILDCGLLVGADGVRSAVQKLLPPPLPPSLPTPPPRYTGIFLAIGTSTYVSPLTTERGFYTLDGNSRLFLMPFSGGALSTNPDAPPPQPLTMWQLSFNCPLDVATSLRSSPPLDLHNHILSLVASHHDPIHPLISETDPATVWGTPLVDRDPAPVISSQNKDGRVVLLGDACHAMTPFKGQGCNQALKDGPLLASKLAKNPKNLHAAVVAFEREMIARTRVKVLASREAAAYLHSPEVLAAEEGFSGVAPENVPVLLATLRERGIGATSANLDDAIRNIIEELNFSPPAPPPPVIQESDKQAMLLAAREGDIQAVRKLAFYKPATLQVTNADSQTPLHLACLKRPVPAFLCVWLAKEMRLDPHKLDASGKAPLDYLDPNDDVLRIIKG</sequence>
<keyword evidence="3" id="KW-0560">Oxidoreductase</keyword>
<dbReference type="PRINTS" id="PR00420">
    <property type="entry name" value="RNGMNOXGNASE"/>
</dbReference>
<evidence type="ECO:0000313" key="7">
    <source>
        <dbReference type="Proteomes" id="UP001165060"/>
    </source>
</evidence>
<dbReference type="Pfam" id="PF01494">
    <property type="entry name" value="FAD_binding_3"/>
    <property type="match status" value="2"/>
</dbReference>
<evidence type="ECO:0000259" key="5">
    <source>
        <dbReference type="Pfam" id="PF01494"/>
    </source>
</evidence>
<evidence type="ECO:0000256" key="3">
    <source>
        <dbReference type="ARBA" id="ARBA00023002"/>
    </source>
</evidence>
<comment type="caution">
    <text evidence="6">The sequence shown here is derived from an EMBL/GenBank/DDBJ whole genome shotgun (WGS) entry which is preliminary data.</text>
</comment>
<dbReference type="EMBL" id="BRYB01002942">
    <property type="protein sequence ID" value="GMI27873.1"/>
    <property type="molecule type" value="Genomic_DNA"/>
</dbReference>
<dbReference type="Proteomes" id="UP001165060">
    <property type="component" value="Unassembled WGS sequence"/>
</dbReference>
<dbReference type="Gene3D" id="1.25.40.20">
    <property type="entry name" value="Ankyrin repeat-containing domain"/>
    <property type="match status" value="1"/>
</dbReference>
<gene>
    <name evidence="6" type="ORF">TeGR_g6751</name>
</gene>
<dbReference type="PANTHER" id="PTHR46972:SF1">
    <property type="entry name" value="FAD DEPENDENT OXIDOREDUCTASE DOMAIN-CONTAINING PROTEIN"/>
    <property type="match status" value="1"/>
</dbReference>
<dbReference type="PANTHER" id="PTHR46972">
    <property type="entry name" value="MONOOXYGENASE ASQM-RELATED"/>
    <property type="match status" value="1"/>
</dbReference>
<evidence type="ECO:0000256" key="2">
    <source>
        <dbReference type="ARBA" id="ARBA00022827"/>
    </source>
</evidence>
<dbReference type="InterPro" id="IPR036188">
    <property type="entry name" value="FAD/NAD-bd_sf"/>
</dbReference>
<proteinExistence type="predicted"/>
<keyword evidence="1" id="KW-0285">Flavoprotein</keyword>
<protein>
    <recommendedName>
        <fullName evidence="5">FAD-binding domain-containing protein</fullName>
    </recommendedName>
</protein>
<dbReference type="SUPFAM" id="SSF51905">
    <property type="entry name" value="FAD/NAD(P)-binding domain"/>
    <property type="match status" value="1"/>
</dbReference>
<feature type="domain" description="FAD-binding" evidence="5">
    <location>
        <begin position="116"/>
        <end position="186"/>
    </location>
</feature>
<feature type="domain" description="FAD-binding" evidence="5">
    <location>
        <begin position="320"/>
        <end position="361"/>
    </location>
</feature>
<keyword evidence="4" id="KW-0503">Monooxygenase</keyword>
<dbReference type="InterPro" id="IPR002938">
    <property type="entry name" value="FAD-bd"/>
</dbReference>
<reference evidence="6 7" key="1">
    <citation type="journal article" date="2023" name="Commun. Biol.">
        <title>Genome analysis of Parmales, the sister group of diatoms, reveals the evolutionary specialization of diatoms from phago-mixotrophs to photoautotrophs.</title>
        <authorList>
            <person name="Ban H."/>
            <person name="Sato S."/>
            <person name="Yoshikawa S."/>
            <person name="Yamada K."/>
            <person name="Nakamura Y."/>
            <person name="Ichinomiya M."/>
            <person name="Sato N."/>
            <person name="Blanc-Mathieu R."/>
            <person name="Endo H."/>
            <person name="Kuwata A."/>
            <person name="Ogata H."/>
        </authorList>
    </citation>
    <scope>NUCLEOTIDE SEQUENCE [LARGE SCALE GENOMIC DNA]</scope>
</reference>
<evidence type="ECO:0000256" key="4">
    <source>
        <dbReference type="ARBA" id="ARBA00023033"/>
    </source>
</evidence>
<accession>A0ABQ6ML67</accession>
<name>A0ABQ6ML67_9STRA</name>
<dbReference type="Gene3D" id="3.50.50.60">
    <property type="entry name" value="FAD/NAD(P)-binding domain"/>
    <property type="match status" value="1"/>
</dbReference>
<evidence type="ECO:0000313" key="6">
    <source>
        <dbReference type="EMBL" id="GMI27873.1"/>
    </source>
</evidence>
<keyword evidence="2" id="KW-0274">FAD</keyword>
<dbReference type="InterPro" id="IPR036770">
    <property type="entry name" value="Ankyrin_rpt-contain_sf"/>
</dbReference>
<evidence type="ECO:0000256" key="1">
    <source>
        <dbReference type="ARBA" id="ARBA00022630"/>
    </source>
</evidence>
<keyword evidence="7" id="KW-1185">Reference proteome</keyword>
<dbReference type="SUPFAM" id="SSF48403">
    <property type="entry name" value="Ankyrin repeat"/>
    <property type="match status" value="1"/>
</dbReference>